<dbReference type="Pfam" id="PF12838">
    <property type="entry name" value="Fer4_7"/>
    <property type="match status" value="1"/>
</dbReference>
<dbReference type="Gene3D" id="3.30.70.3270">
    <property type="match status" value="1"/>
</dbReference>
<evidence type="ECO:0000256" key="10">
    <source>
        <dbReference type="ARBA" id="ARBA00023075"/>
    </source>
</evidence>
<feature type="binding site" evidence="12">
    <location>
        <position position="70"/>
    </location>
    <ligand>
        <name>[4Fe-4S] cluster</name>
        <dbReference type="ChEBI" id="CHEBI:49883"/>
        <label>2</label>
    </ligand>
</feature>
<keyword evidence="5" id="KW-0677">Repeat</keyword>
<dbReference type="GO" id="GO:0051539">
    <property type="term" value="F:4 iron, 4 sulfur cluster binding"/>
    <property type="evidence" value="ECO:0007669"/>
    <property type="project" value="UniProtKB-KW"/>
</dbReference>
<evidence type="ECO:0000256" key="8">
    <source>
        <dbReference type="ARBA" id="ARBA00023014"/>
    </source>
</evidence>
<keyword evidence="11 12" id="KW-0472">Membrane</keyword>
<comment type="subunit">
    <text evidence="12">NDH-1 is composed of 14 different subunits. Subunits NuoA, H, J, K, L, M, N constitute the membrane sector of the complex.</text>
</comment>
<evidence type="ECO:0000256" key="12">
    <source>
        <dbReference type="HAMAP-Rule" id="MF_01351"/>
    </source>
</evidence>
<sequence length="180" mass="21001">MFEKLFLIEILKGLALTLKKLLFEKPVTIECYDKVIPQPYPGFRGRHALVRSELTQGPICVACHRCERVCPSRCIYIKTVEIEEGGKRKRQLAEYAIDASRCVYCGYCVEVCPVNALVLTEFYQYIGEKREDLYFDQERLLKNWDEFIAKAERPYFNPFWKPKGIPEGFFSIVKRKAKGV</sequence>
<dbReference type="GO" id="GO:0048038">
    <property type="term" value="F:quinone binding"/>
    <property type="evidence" value="ECO:0007669"/>
    <property type="project" value="UniProtKB-KW"/>
</dbReference>
<dbReference type="PROSITE" id="PS00198">
    <property type="entry name" value="4FE4S_FER_1"/>
    <property type="match status" value="1"/>
</dbReference>
<reference evidence="14 15" key="1">
    <citation type="journal article" date="2018" name="Nat. Biotechnol.">
        <title>A standardized bacterial taxonomy based on genome phylogeny substantially revises the tree of life.</title>
        <authorList>
            <person name="Parks D.H."/>
            <person name="Chuvochina M."/>
            <person name="Waite D.W."/>
            <person name="Rinke C."/>
            <person name="Skarshewski A."/>
            <person name="Chaumeil P.A."/>
            <person name="Hugenholtz P."/>
        </authorList>
    </citation>
    <scope>NUCLEOTIDE SEQUENCE [LARGE SCALE GENOMIC DNA]</scope>
    <source>
        <strain evidence="14">UBA12529</strain>
    </source>
</reference>
<comment type="similarity">
    <text evidence="12">Belongs to the complex I 23 kDa subunit family.</text>
</comment>
<evidence type="ECO:0000256" key="1">
    <source>
        <dbReference type="ARBA" id="ARBA00022475"/>
    </source>
</evidence>
<dbReference type="InterPro" id="IPR017900">
    <property type="entry name" value="4Fe4S_Fe_S_CS"/>
</dbReference>
<keyword evidence="8 12" id="KW-0411">Iron-sulfur</keyword>
<evidence type="ECO:0000313" key="14">
    <source>
        <dbReference type="EMBL" id="HAA84314.1"/>
    </source>
</evidence>
<dbReference type="PANTHER" id="PTHR10849">
    <property type="entry name" value="NADH DEHYDROGENASE UBIQUINONE IRON-SULFUR PROTEIN 8, MITOCHONDRIAL"/>
    <property type="match status" value="1"/>
</dbReference>
<protein>
    <recommendedName>
        <fullName evidence="12">NADH-quinone oxidoreductase subunit I</fullName>
        <ecNumber evidence="12">7.1.1.-</ecNumber>
    </recommendedName>
    <alternativeName>
        <fullName evidence="12">NADH dehydrogenase I subunit I</fullName>
    </alternativeName>
    <alternativeName>
        <fullName evidence="12">NDH-1 subunit I</fullName>
    </alternativeName>
</protein>
<keyword evidence="9 12" id="KW-0520">NAD</keyword>
<evidence type="ECO:0000256" key="7">
    <source>
        <dbReference type="ARBA" id="ARBA00023004"/>
    </source>
</evidence>
<dbReference type="PROSITE" id="PS51379">
    <property type="entry name" value="4FE4S_FER_2"/>
    <property type="match status" value="2"/>
</dbReference>
<name>A0A3B8NC94_9BACT</name>
<accession>A0A3B8NC94</accession>
<proteinExistence type="inferred from homology"/>
<dbReference type="EC" id="7.1.1.-" evidence="12"/>
<gene>
    <name evidence="12" type="primary">nuoI</name>
    <name evidence="14" type="ORF">DCE01_05995</name>
</gene>
<dbReference type="InterPro" id="IPR010226">
    <property type="entry name" value="NADH_quinone_OxRdtase_chainI"/>
</dbReference>
<comment type="caution">
    <text evidence="14">The sequence shown here is derived from an EMBL/GenBank/DDBJ whole genome shotgun (WGS) entry which is preliminary data.</text>
</comment>
<keyword evidence="4 12" id="KW-0479">Metal-binding</keyword>
<dbReference type="HAMAP" id="MF_01351">
    <property type="entry name" value="NDH1_NuoI"/>
    <property type="match status" value="1"/>
</dbReference>
<evidence type="ECO:0000256" key="9">
    <source>
        <dbReference type="ARBA" id="ARBA00023027"/>
    </source>
</evidence>
<feature type="domain" description="4Fe-4S ferredoxin-type" evidence="13">
    <location>
        <begin position="93"/>
        <end position="122"/>
    </location>
</feature>
<dbReference type="AlphaFoldDB" id="A0A3B8NC94"/>
<dbReference type="SUPFAM" id="SSF54862">
    <property type="entry name" value="4Fe-4S ferredoxins"/>
    <property type="match status" value="1"/>
</dbReference>
<dbReference type="EMBL" id="DLVE01000076">
    <property type="protein sequence ID" value="HAA84314.1"/>
    <property type="molecule type" value="Genomic_DNA"/>
</dbReference>
<feature type="binding site" evidence="12">
    <location>
        <position position="60"/>
    </location>
    <ligand>
        <name>[4Fe-4S] cluster</name>
        <dbReference type="ChEBI" id="CHEBI:49883"/>
        <label>1</label>
    </ligand>
</feature>
<evidence type="ECO:0000256" key="2">
    <source>
        <dbReference type="ARBA" id="ARBA00022485"/>
    </source>
</evidence>
<feature type="binding site" evidence="12">
    <location>
        <position position="102"/>
    </location>
    <ligand>
        <name>[4Fe-4S] cluster</name>
        <dbReference type="ChEBI" id="CHEBI:49883"/>
        <label>2</label>
    </ligand>
</feature>
<evidence type="ECO:0000256" key="5">
    <source>
        <dbReference type="ARBA" id="ARBA00022737"/>
    </source>
</evidence>
<comment type="catalytic activity">
    <reaction evidence="12">
        <text>a quinone + NADH + 5 H(+)(in) = a quinol + NAD(+) + 4 H(+)(out)</text>
        <dbReference type="Rhea" id="RHEA:57888"/>
        <dbReference type="ChEBI" id="CHEBI:15378"/>
        <dbReference type="ChEBI" id="CHEBI:24646"/>
        <dbReference type="ChEBI" id="CHEBI:57540"/>
        <dbReference type="ChEBI" id="CHEBI:57945"/>
        <dbReference type="ChEBI" id="CHEBI:132124"/>
    </reaction>
</comment>
<keyword evidence="7 12" id="KW-0408">Iron</keyword>
<evidence type="ECO:0000259" key="13">
    <source>
        <dbReference type="PROSITE" id="PS51379"/>
    </source>
</evidence>
<feature type="binding site" evidence="12">
    <location>
        <position position="63"/>
    </location>
    <ligand>
        <name>[4Fe-4S] cluster</name>
        <dbReference type="ChEBI" id="CHEBI:49883"/>
        <label>1</label>
    </ligand>
</feature>
<evidence type="ECO:0000256" key="6">
    <source>
        <dbReference type="ARBA" id="ARBA00022967"/>
    </source>
</evidence>
<dbReference type="InterPro" id="IPR017896">
    <property type="entry name" value="4Fe4S_Fe-S-bd"/>
</dbReference>
<dbReference type="PANTHER" id="PTHR10849:SF24">
    <property type="entry name" value="NADH-QUINONE OXIDOREDUCTASE SUBUNIT I 2"/>
    <property type="match status" value="1"/>
</dbReference>
<evidence type="ECO:0000256" key="11">
    <source>
        <dbReference type="ARBA" id="ARBA00023136"/>
    </source>
</evidence>
<comment type="cofactor">
    <cofactor evidence="12">
        <name>[4Fe-4S] cluster</name>
        <dbReference type="ChEBI" id="CHEBI:49883"/>
    </cofactor>
    <text evidence="12">Binds 2 [4Fe-4S] clusters per subunit.</text>
</comment>
<dbReference type="GO" id="GO:0005886">
    <property type="term" value="C:plasma membrane"/>
    <property type="evidence" value="ECO:0007669"/>
    <property type="project" value="UniProtKB-SubCell"/>
</dbReference>
<keyword evidence="2 12" id="KW-0004">4Fe-4S</keyword>
<feature type="binding site" evidence="12">
    <location>
        <position position="66"/>
    </location>
    <ligand>
        <name>[4Fe-4S] cluster</name>
        <dbReference type="ChEBI" id="CHEBI:49883"/>
        <label>1</label>
    </ligand>
</feature>
<dbReference type="GO" id="GO:0005506">
    <property type="term" value="F:iron ion binding"/>
    <property type="evidence" value="ECO:0007669"/>
    <property type="project" value="UniProtKB-UniRule"/>
</dbReference>
<keyword evidence="10 12" id="KW-0830">Ubiquinone</keyword>
<feature type="binding site" evidence="12">
    <location>
        <position position="108"/>
    </location>
    <ligand>
        <name>[4Fe-4S] cluster</name>
        <dbReference type="ChEBI" id="CHEBI:49883"/>
        <label>2</label>
    </ligand>
</feature>
<evidence type="ECO:0000313" key="15">
    <source>
        <dbReference type="Proteomes" id="UP000257240"/>
    </source>
</evidence>
<feature type="binding site" evidence="12">
    <location>
        <position position="112"/>
    </location>
    <ligand>
        <name>[4Fe-4S] cluster</name>
        <dbReference type="ChEBI" id="CHEBI:49883"/>
        <label>1</label>
    </ligand>
</feature>
<organism evidence="14 15">
    <name type="scientific">Thermodesulfobacterium commune</name>
    <dbReference type="NCBI Taxonomy" id="1741"/>
    <lineage>
        <taxon>Bacteria</taxon>
        <taxon>Pseudomonadati</taxon>
        <taxon>Thermodesulfobacteriota</taxon>
        <taxon>Thermodesulfobacteria</taxon>
        <taxon>Thermodesulfobacteriales</taxon>
        <taxon>Thermodesulfobacteriaceae</taxon>
        <taxon>Thermodesulfobacterium</taxon>
    </lineage>
</organism>
<comment type="subcellular location">
    <subcellularLocation>
        <location evidence="12">Cell membrane</location>
        <topology evidence="12">Peripheral membrane protein</topology>
    </subcellularLocation>
</comment>
<dbReference type="GO" id="GO:0050136">
    <property type="term" value="F:NADH dehydrogenase (quinone) (non-electrogenic) activity"/>
    <property type="evidence" value="ECO:0007669"/>
    <property type="project" value="UniProtKB-UniRule"/>
</dbReference>
<keyword evidence="6 12" id="KW-1278">Translocase</keyword>
<keyword evidence="1 12" id="KW-1003">Cell membrane</keyword>
<dbReference type="Proteomes" id="UP000257240">
    <property type="component" value="Unassembled WGS sequence"/>
</dbReference>
<evidence type="ECO:0000256" key="3">
    <source>
        <dbReference type="ARBA" id="ARBA00022719"/>
    </source>
</evidence>
<evidence type="ECO:0000256" key="4">
    <source>
        <dbReference type="ARBA" id="ARBA00022723"/>
    </source>
</evidence>
<keyword evidence="3 12" id="KW-0874">Quinone</keyword>
<feature type="domain" description="4Fe-4S ferredoxin-type" evidence="13">
    <location>
        <begin position="50"/>
        <end position="80"/>
    </location>
</feature>
<feature type="binding site" evidence="12">
    <location>
        <position position="105"/>
    </location>
    <ligand>
        <name>[4Fe-4S] cluster</name>
        <dbReference type="ChEBI" id="CHEBI:49883"/>
        <label>2</label>
    </ligand>
</feature>
<comment type="function">
    <text evidence="12">NDH-1 shuttles electrons from NADH, via FMN and iron-sulfur (Fe-S) centers, to quinones in the respiratory chain. The immediate electron acceptor for the enzyme in this species is believed to be ubiquinone. Couples the redox reaction to proton translocation (for every two electrons transferred, four hydrogen ions are translocated across the cytoplasmic membrane), and thus conserves the redox energy in a proton gradient.</text>
</comment>